<comment type="similarity">
    <text evidence="1">Belongs to the FAM83 family.</text>
</comment>
<dbReference type="PANTHER" id="PTHR16181">
    <property type="entry name" value="PROTEIN FAM83A-RELATED"/>
    <property type="match status" value="1"/>
</dbReference>
<dbReference type="SUPFAM" id="SSF56024">
    <property type="entry name" value="Phospholipase D/nuclease"/>
    <property type="match status" value="1"/>
</dbReference>
<accession>A0ABS2Z463</accession>
<evidence type="ECO:0000256" key="1">
    <source>
        <dbReference type="ARBA" id="ARBA00006937"/>
    </source>
</evidence>
<feature type="compositionally biased region" description="Polar residues" evidence="2">
    <location>
        <begin position="855"/>
        <end position="876"/>
    </location>
</feature>
<dbReference type="InterPro" id="IPR012461">
    <property type="entry name" value="SACK1"/>
</dbReference>
<feature type="region of interest" description="Disordered" evidence="2">
    <location>
        <begin position="784"/>
        <end position="915"/>
    </location>
</feature>
<sequence length="1001" mass="113985">MESLSQLSSLKGGEFKPEDYVTPHYKESYRLAIDALLDSGRQGYLEFITKERLCDFLAEEELEFIEENARRPPPLPPNDDIDIYLDDTSSTGTYWPVDSDVETPDLDLGWPIFSPDLANRTNIDLYFHPPRQNCPTIKEVIRKLIQESKKVIAIVMDIFTDVDIFKEIVDVSIRGVPVYILLDDFQFKSFLLMAEKQGIHIQRLRNLRVRTVKGQEYLGRSGAKFHGAMEQKFLLVDCQTVVYGSYSFMWSFEKINLSMVQVITGQLVESYDEEFRTLFARSAVPEAFAPEYSIVEHRPQRWQNGTDSVASYVSHSSQMFERRDKLRHTLDTVYMKACGRSYNTPHNVADLENDYKRNFGYRPIVPPGPIIQNRIQQFQSAESSTYWKRHSYAGEKPETSSYLINNRGTNPMSSNWNLSGEVDNYGVPMRNDFTSKYNEVPGEQLYQSRFLKPYNTNLKMRKSFHGTDNSVRSLKQKMPTLEHTTKSFLRSWRIESYLNNSDFPYEDSSEYMDYPMVQYENVDGAENKMNPFYPVSRLRSSLVYNSAIPEQPESKSFTTDSSSSTIIRAQDVPTNTSANVYYSAIHRNPTTGPESRLRQDESFMAKRRSWQLQEDQTANVNYPTSKEAFTPLYTSLSKTSVKKVENLHQDESYTYKRHSINEPKLNADHSVNKDAPTHVYSTLGRLDKYGMNPVENYPANAPGIHPLDGQRSTSEFNIKKETENTTLMTSNWQNPPLRTVSVSSLAESRGHGNAKDWTSIKESKVVEGSPKFLKKSTQKIKSLLNISDRKENSSRSKGSSKISNSTDTLVSDDEEVKTTASQGTLASRTGSIRSIDSTKHGRTNSKMQLKENHFSENVGNSSAPRFSTEELSYQGNQKKDSGRSTTSSSTVVSANSSSAQLGGSRGAPDGLSRNRLSDKRVYSRFEPFCKFEKEANKAVVSETQSNVSSFEKTRSFFNQPMATSSSFMQHNSPVYPLYSGNDNKFGRLMQKFVGNLIHKNK</sequence>
<dbReference type="EMBL" id="JAAWVN010023367">
    <property type="protein sequence ID" value="MBN3293847.1"/>
    <property type="molecule type" value="Genomic_DNA"/>
</dbReference>
<reference evidence="4" key="1">
    <citation type="journal article" date="2021" name="Cell">
        <title>Tracing the genetic footprints of vertebrate landing in non-teleost ray-finned fishes.</title>
        <authorList>
            <person name="Bi X."/>
            <person name="Wang K."/>
            <person name="Yang L."/>
            <person name="Pan H."/>
            <person name="Jiang H."/>
            <person name="Wei Q."/>
            <person name="Fang M."/>
            <person name="Yu H."/>
            <person name="Zhu C."/>
            <person name="Cai Y."/>
            <person name="He Y."/>
            <person name="Gan X."/>
            <person name="Zeng H."/>
            <person name="Yu D."/>
            <person name="Zhu Y."/>
            <person name="Jiang H."/>
            <person name="Qiu Q."/>
            <person name="Yang H."/>
            <person name="Zhang Y.E."/>
            <person name="Wang W."/>
            <person name="Zhu M."/>
            <person name="He S."/>
            <person name="Zhang G."/>
        </authorList>
    </citation>
    <scope>NUCLEOTIDE SEQUENCE</scope>
    <source>
        <strain evidence="4">Bchr_001</strain>
    </source>
</reference>
<dbReference type="Gene3D" id="3.30.870.10">
    <property type="entry name" value="Endonuclease Chain A"/>
    <property type="match status" value="1"/>
</dbReference>
<protein>
    <submittedName>
        <fullName evidence="4">FA83B protein</fullName>
    </submittedName>
</protein>
<evidence type="ECO:0000259" key="3">
    <source>
        <dbReference type="Pfam" id="PF07894"/>
    </source>
</evidence>
<organism evidence="4 5">
    <name type="scientific">Polypterus senegalus</name>
    <name type="common">Senegal bichir</name>
    <dbReference type="NCBI Taxonomy" id="55291"/>
    <lineage>
        <taxon>Eukaryota</taxon>
        <taxon>Metazoa</taxon>
        <taxon>Chordata</taxon>
        <taxon>Craniata</taxon>
        <taxon>Vertebrata</taxon>
        <taxon>Euteleostomi</taxon>
        <taxon>Actinopterygii</taxon>
        <taxon>Polypteriformes</taxon>
        <taxon>Polypteridae</taxon>
        <taxon>Polypterus</taxon>
    </lineage>
</organism>
<dbReference type="Proteomes" id="UP001166052">
    <property type="component" value="Unassembled WGS sequence"/>
</dbReference>
<feature type="compositionally biased region" description="Polar residues" evidence="2">
    <location>
        <begin position="818"/>
        <end position="835"/>
    </location>
</feature>
<feature type="compositionally biased region" description="Low complexity" evidence="2">
    <location>
        <begin position="884"/>
        <end position="899"/>
    </location>
</feature>
<dbReference type="PANTHER" id="PTHR16181:SF29">
    <property type="entry name" value="PROTEIN FAM83A-RELATED"/>
    <property type="match status" value="1"/>
</dbReference>
<feature type="non-terminal residue" evidence="4">
    <location>
        <position position="1001"/>
    </location>
</feature>
<feature type="compositionally biased region" description="Low complexity" evidence="2">
    <location>
        <begin position="795"/>
        <end position="805"/>
    </location>
</feature>
<evidence type="ECO:0000313" key="4">
    <source>
        <dbReference type="EMBL" id="MBN3293847.1"/>
    </source>
</evidence>
<gene>
    <name evidence="4" type="primary">Fam83b</name>
    <name evidence="4" type="ORF">GTO92_0021805</name>
</gene>
<dbReference type="Pfam" id="PF07894">
    <property type="entry name" value="SACK1"/>
    <property type="match status" value="1"/>
</dbReference>
<dbReference type="InterPro" id="IPR050944">
    <property type="entry name" value="FAM83"/>
</dbReference>
<feature type="domain" description="Scaffolding anchor of CK1" evidence="3">
    <location>
        <begin position="16"/>
        <end position="283"/>
    </location>
</feature>
<name>A0ABS2Z463_POLSE</name>
<evidence type="ECO:0000313" key="5">
    <source>
        <dbReference type="Proteomes" id="UP001166052"/>
    </source>
</evidence>
<evidence type="ECO:0000256" key="2">
    <source>
        <dbReference type="SAM" id="MobiDB-lite"/>
    </source>
</evidence>
<proteinExistence type="inferred from homology"/>
<comment type="caution">
    <text evidence="4">The sequence shown here is derived from an EMBL/GenBank/DDBJ whole genome shotgun (WGS) entry which is preliminary data.</text>
</comment>
<keyword evidence="5" id="KW-1185">Reference proteome</keyword>
<feature type="non-terminal residue" evidence="4">
    <location>
        <position position="1"/>
    </location>
</feature>